<evidence type="ECO:0000313" key="2">
    <source>
        <dbReference type="EMBL" id="GAA4698391.1"/>
    </source>
</evidence>
<organism evidence="2 3">
    <name type="scientific">Promicromonospora umidemergens</name>
    <dbReference type="NCBI Taxonomy" id="629679"/>
    <lineage>
        <taxon>Bacteria</taxon>
        <taxon>Bacillati</taxon>
        <taxon>Actinomycetota</taxon>
        <taxon>Actinomycetes</taxon>
        <taxon>Micrococcales</taxon>
        <taxon>Promicromonosporaceae</taxon>
        <taxon>Promicromonospora</taxon>
    </lineage>
</organism>
<protein>
    <recommendedName>
        <fullName evidence="4">Secreted protein</fullName>
    </recommendedName>
</protein>
<evidence type="ECO:0008006" key="4">
    <source>
        <dbReference type="Google" id="ProtNLM"/>
    </source>
</evidence>
<keyword evidence="1" id="KW-0472">Membrane</keyword>
<reference evidence="3" key="1">
    <citation type="journal article" date="2019" name="Int. J. Syst. Evol. Microbiol.">
        <title>The Global Catalogue of Microorganisms (GCM) 10K type strain sequencing project: providing services to taxonomists for standard genome sequencing and annotation.</title>
        <authorList>
            <consortium name="The Broad Institute Genomics Platform"/>
            <consortium name="The Broad Institute Genome Sequencing Center for Infectious Disease"/>
            <person name="Wu L."/>
            <person name="Ma J."/>
        </authorList>
    </citation>
    <scope>NUCLEOTIDE SEQUENCE [LARGE SCALE GENOMIC DNA]</scope>
    <source>
        <strain evidence="3">JCM 17975</strain>
    </source>
</reference>
<sequence>MTDQRVNSPRTGATASVATPGARKASPAVYRRRRLVVFVGLLVLVLAVVLVGGLVWPGFMRAEATPQPVPTVTVTAPVPTPTVKAMDRSGDETAFQKALPSTVLQFALGSIAEAKEIREEQDALEAWTAEYSDGGSGEVTLQAGQWATSDEAAQAATAWIEAAGEAEREGDVKVGKKVVGQYAIMPAEDGRAVAVWQNGTAVMQATGPADTMEDFYAAFPL</sequence>
<comment type="caution">
    <text evidence="2">The sequence shown here is derived from an EMBL/GenBank/DDBJ whole genome shotgun (WGS) entry which is preliminary data.</text>
</comment>
<keyword evidence="3" id="KW-1185">Reference proteome</keyword>
<name>A0ABP8X1V7_9MICO</name>
<keyword evidence="1" id="KW-0812">Transmembrane</keyword>
<accession>A0ABP8X1V7</accession>
<proteinExistence type="predicted"/>
<keyword evidence="1" id="KW-1133">Transmembrane helix</keyword>
<feature type="transmembrane region" description="Helical" evidence="1">
    <location>
        <begin position="35"/>
        <end position="59"/>
    </location>
</feature>
<gene>
    <name evidence="2" type="ORF">GCM10023198_18540</name>
</gene>
<dbReference type="EMBL" id="BAABHM010000010">
    <property type="protein sequence ID" value="GAA4698391.1"/>
    <property type="molecule type" value="Genomic_DNA"/>
</dbReference>
<dbReference type="RefSeq" id="WP_253877062.1">
    <property type="nucleotide sequence ID" value="NZ_BAABHM010000010.1"/>
</dbReference>
<evidence type="ECO:0000313" key="3">
    <source>
        <dbReference type="Proteomes" id="UP001500843"/>
    </source>
</evidence>
<evidence type="ECO:0000256" key="1">
    <source>
        <dbReference type="SAM" id="Phobius"/>
    </source>
</evidence>
<dbReference type="Proteomes" id="UP001500843">
    <property type="component" value="Unassembled WGS sequence"/>
</dbReference>